<feature type="domain" description="AMP-binding enzyme C-terminal" evidence="3">
    <location>
        <begin position="55"/>
        <end position="149"/>
    </location>
</feature>
<comment type="caution">
    <text evidence="4">The sequence shown here is derived from an EMBL/GenBank/DDBJ whole genome shotgun (WGS) entry which is preliminary data.</text>
</comment>
<dbReference type="InterPro" id="IPR045851">
    <property type="entry name" value="AMP-bd_C_sf"/>
</dbReference>
<accession>A0AAE0DJB1</accession>
<dbReference type="PANTHER" id="PTHR24096:SF149">
    <property type="entry name" value="AMP-BINDING DOMAIN-CONTAINING PROTEIN-RELATED"/>
    <property type="match status" value="1"/>
</dbReference>
<gene>
    <name evidence="4" type="ORF">OEA41_003873</name>
</gene>
<evidence type="ECO:0000259" key="3">
    <source>
        <dbReference type="Pfam" id="PF13193"/>
    </source>
</evidence>
<dbReference type="SUPFAM" id="SSF56801">
    <property type="entry name" value="Acetyl-CoA synthetase-like"/>
    <property type="match status" value="1"/>
</dbReference>
<protein>
    <recommendedName>
        <fullName evidence="3">AMP-binding enzyme C-terminal domain-containing protein</fullName>
    </recommendedName>
</protein>
<proteinExistence type="inferred from homology"/>
<dbReference type="AlphaFoldDB" id="A0AAE0DJB1"/>
<dbReference type="InterPro" id="IPR042099">
    <property type="entry name" value="ANL_N_sf"/>
</dbReference>
<dbReference type="EMBL" id="JASNWA010000008">
    <property type="protein sequence ID" value="KAK3171789.1"/>
    <property type="molecule type" value="Genomic_DNA"/>
</dbReference>
<sequence length="153" mass="16867">MSGYVDNPTATAAAFDEDGWLRTGDIAYSRKGKVYIIDRAKDLIKVRGWQVVPAELEAILITHPSIIIINAAVIGIPVPEGTGEALRVFVQLTPKPSPDHLASSYGVANQKEVTKEDVKQWVRERLARYKWLDGGVRFLDSIPRTAAGKVQKV</sequence>
<evidence type="ECO:0000256" key="2">
    <source>
        <dbReference type="ARBA" id="ARBA00022598"/>
    </source>
</evidence>
<evidence type="ECO:0000313" key="5">
    <source>
        <dbReference type="Proteomes" id="UP001276659"/>
    </source>
</evidence>
<name>A0AAE0DJB1_9LECA</name>
<evidence type="ECO:0000256" key="1">
    <source>
        <dbReference type="ARBA" id="ARBA00006432"/>
    </source>
</evidence>
<comment type="similarity">
    <text evidence="1">Belongs to the ATP-dependent AMP-binding enzyme family.</text>
</comment>
<dbReference type="PANTHER" id="PTHR24096">
    <property type="entry name" value="LONG-CHAIN-FATTY-ACID--COA LIGASE"/>
    <property type="match status" value="1"/>
</dbReference>
<dbReference type="Gene3D" id="3.30.300.30">
    <property type="match status" value="1"/>
</dbReference>
<keyword evidence="5" id="KW-1185">Reference proteome</keyword>
<evidence type="ECO:0000313" key="4">
    <source>
        <dbReference type="EMBL" id="KAK3171789.1"/>
    </source>
</evidence>
<keyword evidence="2" id="KW-0436">Ligase</keyword>
<dbReference type="Pfam" id="PF13193">
    <property type="entry name" value="AMP-binding_C"/>
    <property type="match status" value="1"/>
</dbReference>
<dbReference type="Gene3D" id="3.40.50.12780">
    <property type="entry name" value="N-terminal domain of ligase-like"/>
    <property type="match status" value="1"/>
</dbReference>
<organism evidence="4 5">
    <name type="scientific">Lepraria neglecta</name>
    <dbReference type="NCBI Taxonomy" id="209136"/>
    <lineage>
        <taxon>Eukaryota</taxon>
        <taxon>Fungi</taxon>
        <taxon>Dikarya</taxon>
        <taxon>Ascomycota</taxon>
        <taxon>Pezizomycotina</taxon>
        <taxon>Lecanoromycetes</taxon>
        <taxon>OSLEUM clade</taxon>
        <taxon>Lecanoromycetidae</taxon>
        <taxon>Lecanorales</taxon>
        <taxon>Lecanorineae</taxon>
        <taxon>Stereocaulaceae</taxon>
        <taxon>Lepraria</taxon>
    </lineage>
</organism>
<dbReference type="Proteomes" id="UP001276659">
    <property type="component" value="Unassembled WGS sequence"/>
</dbReference>
<dbReference type="GO" id="GO:0019748">
    <property type="term" value="P:secondary metabolic process"/>
    <property type="evidence" value="ECO:0007669"/>
    <property type="project" value="TreeGrafter"/>
</dbReference>
<dbReference type="InterPro" id="IPR025110">
    <property type="entry name" value="AMP-bd_C"/>
</dbReference>
<dbReference type="GO" id="GO:0016405">
    <property type="term" value="F:CoA-ligase activity"/>
    <property type="evidence" value="ECO:0007669"/>
    <property type="project" value="TreeGrafter"/>
</dbReference>
<reference evidence="4" key="1">
    <citation type="submission" date="2022-11" db="EMBL/GenBank/DDBJ databases">
        <title>Chromosomal genome sequence assembly and mating type (MAT) locus characterization of the leprose asexual lichenized fungus Lepraria neglecta (Nyl.) Erichsen.</title>
        <authorList>
            <person name="Allen J.L."/>
            <person name="Pfeffer B."/>
        </authorList>
    </citation>
    <scope>NUCLEOTIDE SEQUENCE</scope>
    <source>
        <strain evidence="4">Allen 5258</strain>
    </source>
</reference>